<evidence type="ECO:0000256" key="5">
    <source>
        <dbReference type="ARBA" id="ARBA00022840"/>
    </source>
</evidence>
<name>A0A423W0P1_9PEZI</name>
<feature type="region of interest" description="Disordered" evidence="7">
    <location>
        <begin position="1"/>
        <end position="39"/>
    </location>
</feature>
<evidence type="ECO:0000256" key="1">
    <source>
        <dbReference type="ARBA" id="ARBA00007913"/>
    </source>
</evidence>
<dbReference type="STRING" id="1230097.A0A423W0P1"/>
<keyword evidence="6" id="KW-0479">Metal-binding</keyword>
<organism evidence="9 10">
    <name type="scientific">Cytospora leucostoma</name>
    <dbReference type="NCBI Taxonomy" id="1230097"/>
    <lineage>
        <taxon>Eukaryota</taxon>
        <taxon>Fungi</taxon>
        <taxon>Dikarya</taxon>
        <taxon>Ascomycota</taxon>
        <taxon>Pezizomycotina</taxon>
        <taxon>Sordariomycetes</taxon>
        <taxon>Sordariomycetidae</taxon>
        <taxon>Diaporthales</taxon>
        <taxon>Cytosporaceae</taxon>
        <taxon>Cytospora</taxon>
    </lineage>
</organism>
<accession>A0A423W0P1</accession>
<feature type="region of interest" description="Disordered" evidence="7">
    <location>
        <begin position="846"/>
        <end position="867"/>
    </location>
</feature>
<keyword evidence="3" id="KW-0378">Hydrolase</keyword>
<evidence type="ECO:0000313" key="9">
    <source>
        <dbReference type="EMBL" id="ROV96885.1"/>
    </source>
</evidence>
<dbReference type="PANTHER" id="PTHR43788:SF8">
    <property type="entry name" value="DNA-BINDING PROTEIN SMUBP-2"/>
    <property type="match status" value="1"/>
</dbReference>
<dbReference type="InParanoid" id="A0A423W0P1"/>
<dbReference type="GO" id="GO:0005524">
    <property type="term" value="F:ATP binding"/>
    <property type="evidence" value="ECO:0007669"/>
    <property type="project" value="UniProtKB-KW"/>
</dbReference>
<dbReference type="Pfam" id="PF13086">
    <property type="entry name" value="AAA_11"/>
    <property type="match status" value="1"/>
</dbReference>
<evidence type="ECO:0000313" key="10">
    <source>
        <dbReference type="Proteomes" id="UP000285146"/>
    </source>
</evidence>
<comment type="caution">
    <text evidence="9">The sequence shown here is derived from an EMBL/GenBank/DDBJ whole genome shotgun (WGS) entry which is preliminary data.</text>
</comment>
<comment type="similarity">
    <text evidence="1">Belongs to the DNA2/NAM7 helicase family.</text>
</comment>
<keyword evidence="6" id="KW-0862">Zinc</keyword>
<evidence type="ECO:0000256" key="7">
    <source>
        <dbReference type="SAM" id="MobiDB-lite"/>
    </source>
</evidence>
<dbReference type="PROSITE" id="PS50158">
    <property type="entry name" value="ZF_CCHC"/>
    <property type="match status" value="1"/>
</dbReference>
<evidence type="ECO:0000259" key="8">
    <source>
        <dbReference type="PROSITE" id="PS50158"/>
    </source>
</evidence>
<evidence type="ECO:0000256" key="4">
    <source>
        <dbReference type="ARBA" id="ARBA00022806"/>
    </source>
</evidence>
<keyword evidence="10" id="KW-1185">Reference proteome</keyword>
<dbReference type="GO" id="GO:0008270">
    <property type="term" value="F:zinc ion binding"/>
    <property type="evidence" value="ECO:0007669"/>
    <property type="project" value="UniProtKB-KW"/>
</dbReference>
<proteinExistence type="inferred from homology"/>
<keyword evidence="4" id="KW-0347">Helicase</keyword>
<evidence type="ECO:0000256" key="3">
    <source>
        <dbReference type="ARBA" id="ARBA00022801"/>
    </source>
</evidence>
<sequence>MAYNSHPDAGGVPPGVQTSSDQSVASTSQPRTADSIPQGFVRLEKQMRLDWEKYTANSTATKPNGTHMKNLKLTTLLMQDFLNDDAAPTGDAGFAYAAAIIAQIAEARHVGRNVVISAWTTQTMILFDPSKKDLLEKESVHWKENLMTIERLINAYANTVADDPEEVDIGFLINPDTGSTAITSVSYVALLGVNGTLLGNPDLTALQNVNLPSMGSKDSVGFFVKFIHPQWNYSWINIDVVQWQRDSGSANVVPKKLGTISTCMKLVTKKPQYRVLEAITAAASLGIDECNVQVFDYEVTGVPHCAFDPLVIDNKHKVSARIRAHIDSIKSLMDGKTQVDMRIVLKVHGYDPSKDPCLTDIENNQHAWSRDKANPLKRYLVNCPSKQMLDPGTVPKGDAIPLEAQLPAQIRFPDKRSYTVTHAVGNYREKECQDRGKFKLENYDGEIRGCIFPDVTTMDPNNKAPNYLQMTIDLTSIPQEIAHTIPRPGDTATIIIPGLDLEDQHPTDPNAPPLTKKQSIVKAIWAIVGSAENFDGDDDAYNEEVTRKLNQLHRQGDDFQGMINAIPGLLEITENEDEEGVEENLGRFVDDNEAWIELPPKDLEGADPLKTSLEFQATRVDVHSPLFRSTTSLWRLSVPLDPRAPTDNPYPYKLNLANPFFNSDGKAIQNLSEIFQNLNKQEMFWNIKFKFTRRNDLYKEEMKALKALTFPETLPVHDRPSQASLDLFNDIVNCDHRDYRTGADFVPIWKEIRDGTVDQTLVNARNTLAKDKKEAIQYILDDSKRIKLIHGPPGTGKSKLVIQLAVEALCGTQQQRPHELRDEPFDTAPVVPITQYDGFDREARLKTQTSDSKGNVPVAKQDNISSRSPSPFKTLCIVDQNVVVDDMADKVLREVAHLRVKKIIGRDVEVVRMYPLRNELADVPRRSAKLGRQIQRDLGVEGWGYAVHGLVVNLADTINSKSRTGRRQKRSSHSLSDKCIALLAKDSQKPRDQQTYGELLVHLNAVADVPTTWNEHKQKIRDLVRDTVGADVLRNADIVLGTPFSVSDKTVRKTFRPDIIIHDEAARAKEITTLILVAHFTPLIYIFVGDHLQNAPIIFSEHQTFGKHSGNGSDMIPANTFAKQLKTSLFQRHIERGNPHYMLSTGFRQHGYCGEFFNNRFYDGRLSFKNQVKGPRTAMGRAVKCWLHECAGRPFKGHSLMVNLSAREDMEGRSYRNNTNANYVLDIVHQLLSVKEFTGNIMIVVNYSSQQNLYEHQLSVRCGKELNRHGKFFDFDKSRVQIRTHHGAQGGEAEVVIVDLVRSEKPGITSQAPVVNVVSSRAMFGMVVVINDRIFGDRGIKDFTCAPHVKPLMDWVAYHKKKLHETSREPAWVEINSIEWRKSCDHCGQVGHVQKDCRWKIDKSVECPYCGMPHHPRHCRSKKAESENPEELEASTLSQHIDDLHFDAAEAERKEQGVLRRKNYQRYVDLIKSRKQASTPSESNATSETSAIAEDTVTAKTSKTSGNIDIVASEDAANISDVVDHAEGSRN</sequence>
<feature type="domain" description="CCHC-type" evidence="8">
    <location>
        <begin position="1384"/>
        <end position="1398"/>
    </location>
</feature>
<reference evidence="9 10" key="1">
    <citation type="submission" date="2015-09" db="EMBL/GenBank/DDBJ databases">
        <title>Host preference determinants of Valsa canker pathogens revealed by comparative genomics.</title>
        <authorList>
            <person name="Yin Z."/>
            <person name="Huang L."/>
        </authorList>
    </citation>
    <scope>NUCLEOTIDE SEQUENCE [LARGE SCALE GENOMIC DNA]</scope>
    <source>
        <strain evidence="9 10">SXYLt</strain>
    </source>
</reference>
<keyword evidence="6" id="KW-0863">Zinc-finger</keyword>
<dbReference type="GO" id="GO:0043139">
    <property type="term" value="F:5'-3' DNA helicase activity"/>
    <property type="evidence" value="ECO:0007669"/>
    <property type="project" value="TreeGrafter"/>
</dbReference>
<keyword evidence="2" id="KW-0547">Nucleotide-binding</keyword>
<dbReference type="InterPro" id="IPR050534">
    <property type="entry name" value="Coronavir_polyprotein_1ab"/>
</dbReference>
<dbReference type="GO" id="GO:0003676">
    <property type="term" value="F:nucleic acid binding"/>
    <property type="evidence" value="ECO:0007669"/>
    <property type="project" value="InterPro"/>
</dbReference>
<dbReference type="InterPro" id="IPR041679">
    <property type="entry name" value="DNA2/NAM7-like_C"/>
</dbReference>
<dbReference type="Gene3D" id="3.40.50.300">
    <property type="entry name" value="P-loop containing nucleotide triphosphate hydrolases"/>
    <property type="match status" value="2"/>
</dbReference>
<dbReference type="SUPFAM" id="SSF52540">
    <property type="entry name" value="P-loop containing nucleoside triphosphate hydrolases"/>
    <property type="match status" value="1"/>
</dbReference>
<feature type="compositionally biased region" description="Polar residues" evidence="7">
    <location>
        <begin position="16"/>
        <end position="32"/>
    </location>
</feature>
<feature type="region of interest" description="Disordered" evidence="7">
    <location>
        <begin position="1473"/>
        <end position="1506"/>
    </location>
</feature>
<feature type="compositionally biased region" description="Polar residues" evidence="7">
    <location>
        <begin position="1476"/>
        <end position="1490"/>
    </location>
</feature>
<evidence type="ECO:0000256" key="2">
    <source>
        <dbReference type="ARBA" id="ARBA00022741"/>
    </source>
</evidence>
<dbReference type="GO" id="GO:0016787">
    <property type="term" value="F:hydrolase activity"/>
    <property type="evidence" value="ECO:0007669"/>
    <property type="project" value="UniProtKB-KW"/>
</dbReference>
<evidence type="ECO:0000256" key="6">
    <source>
        <dbReference type="PROSITE-ProRule" id="PRU00047"/>
    </source>
</evidence>
<dbReference type="OrthoDB" id="5096448at2759"/>
<dbReference type="InterPro" id="IPR001878">
    <property type="entry name" value="Znf_CCHC"/>
</dbReference>
<dbReference type="InterPro" id="IPR041677">
    <property type="entry name" value="DNA2/NAM7_AAA_11"/>
</dbReference>
<dbReference type="Pfam" id="PF13087">
    <property type="entry name" value="AAA_12"/>
    <property type="match status" value="1"/>
</dbReference>
<dbReference type="PANTHER" id="PTHR43788">
    <property type="entry name" value="DNA2/NAM7 HELICASE FAMILY MEMBER"/>
    <property type="match status" value="1"/>
</dbReference>
<dbReference type="InterPro" id="IPR027417">
    <property type="entry name" value="P-loop_NTPase"/>
</dbReference>
<gene>
    <name evidence="9" type="ORF">VPNG_09255</name>
</gene>
<keyword evidence="5" id="KW-0067">ATP-binding</keyword>
<dbReference type="Proteomes" id="UP000285146">
    <property type="component" value="Unassembled WGS sequence"/>
</dbReference>
<protein>
    <recommendedName>
        <fullName evidence="8">CCHC-type domain-containing protein</fullName>
    </recommendedName>
</protein>
<dbReference type="EMBL" id="LKEB01000066">
    <property type="protein sequence ID" value="ROV96885.1"/>
    <property type="molecule type" value="Genomic_DNA"/>
</dbReference>